<feature type="chain" id="PRO_5008746329" evidence="5">
    <location>
        <begin position="33"/>
        <end position="354"/>
    </location>
</feature>
<evidence type="ECO:0000313" key="8">
    <source>
        <dbReference type="Proteomes" id="UP000198959"/>
    </source>
</evidence>
<dbReference type="AlphaFoldDB" id="A0A1C6T3D8"/>
<dbReference type="PROSITE" id="PS51764">
    <property type="entry name" value="GH26"/>
    <property type="match status" value="1"/>
</dbReference>
<keyword evidence="3 4" id="KW-0326">Glycosidase</keyword>
<dbReference type="EMBL" id="FMHW01000002">
    <property type="protein sequence ID" value="SCL36350.1"/>
    <property type="molecule type" value="Genomic_DNA"/>
</dbReference>
<dbReference type="OrthoDB" id="9816550at2"/>
<feature type="active site" description="Proton donor" evidence="4">
    <location>
        <position position="178"/>
    </location>
</feature>
<evidence type="ECO:0000256" key="5">
    <source>
        <dbReference type="SAM" id="SignalP"/>
    </source>
</evidence>
<feature type="domain" description="GH26" evidence="6">
    <location>
        <begin position="58"/>
        <end position="346"/>
    </location>
</feature>
<reference evidence="8" key="1">
    <citation type="submission" date="2016-06" db="EMBL/GenBank/DDBJ databases">
        <authorList>
            <person name="Varghese N."/>
            <person name="Submissions Spin"/>
        </authorList>
    </citation>
    <scope>NUCLEOTIDE SEQUENCE [LARGE SCALE GENOMIC DNA]</scope>
    <source>
        <strain evidence="8">DSM 43817</strain>
    </source>
</reference>
<feature type="active site" description="Nucleophile" evidence="4">
    <location>
        <position position="276"/>
    </location>
</feature>
<dbReference type="PANTHER" id="PTHR40079:SF4">
    <property type="entry name" value="GH26 DOMAIN-CONTAINING PROTEIN-RELATED"/>
    <property type="match status" value="1"/>
</dbReference>
<dbReference type="GO" id="GO:0016985">
    <property type="term" value="F:mannan endo-1,4-beta-mannosidase activity"/>
    <property type="evidence" value="ECO:0007669"/>
    <property type="project" value="InterPro"/>
</dbReference>
<dbReference type="PROSITE" id="PS51318">
    <property type="entry name" value="TAT"/>
    <property type="match status" value="1"/>
</dbReference>
<dbReference type="PANTHER" id="PTHR40079">
    <property type="entry name" value="MANNAN ENDO-1,4-BETA-MANNOSIDASE E-RELATED"/>
    <property type="match status" value="1"/>
</dbReference>
<organism evidence="7 8">
    <name type="scientific">Micromonospora pallida</name>
    <dbReference type="NCBI Taxonomy" id="145854"/>
    <lineage>
        <taxon>Bacteria</taxon>
        <taxon>Bacillati</taxon>
        <taxon>Actinomycetota</taxon>
        <taxon>Actinomycetes</taxon>
        <taxon>Micromonosporales</taxon>
        <taxon>Micromonosporaceae</taxon>
        <taxon>Micromonospora</taxon>
    </lineage>
</organism>
<accession>A0A1C6T3D8</accession>
<keyword evidence="5" id="KW-0732">Signal</keyword>
<evidence type="ECO:0000259" key="6">
    <source>
        <dbReference type="PROSITE" id="PS51764"/>
    </source>
</evidence>
<evidence type="ECO:0000313" key="7">
    <source>
        <dbReference type="EMBL" id="SCL36350.1"/>
    </source>
</evidence>
<name>A0A1C6T3D8_9ACTN</name>
<dbReference type="Gene3D" id="3.20.20.80">
    <property type="entry name" value="Glycosidases"/>
    <property type="match status" value="1"/>
</dbReference>
<keyword evidence="8" id="KW-1185">Reference proteome</keyword>
<comment type="similarity">
    <text evidence="1 4">Belongs to the glycosyl hydrolase 26 family.</text>
</comment>
<dbReference type="STRING" id="145854.GA0074692_4329"/>
<feature type="signal peptide" evidence="5">
    <location>
        <begin position="1"/>
        <end position="32"/>
    </location>
</feature>
<dbReference type="InterPro" id="IPR017853">
    <property type="entry name" value="GH"/>
</dbReference>
<evidence type="ECO:0000256" key="1">
    <source>
        <dbReference type="ARBA" id="ARBA00007754"/>
    </source>
</evidence>
<dbReference type="Proteomes" id="UP000198959">
    <property type="component" value="Unassembled WGS sequence"/>
</dbReference>
<proteinExistence type="inferred from homology"/>
<evidence type="ECO:0000256" key="3">
    <source>
        <dbReference type="ARBA" id="ARBA00023295"/>
    </source>
</evidence>
<sequence>MARGDLGRTSRRTFGRGLLAATAAAVAGPAFATASARAADAETPPADVFPAQLDGTEVPQAEVVPAASVIPAAGALFGAFVKHDPDRDPGISEPEALERVTHELLGIDHSFQHWGTPFRADRLTEDIARGRTPLLSWGAGPQAVLAATAAGANDAAVRQQARLLRALRQPVLLRFTWEMDLPQRGYTPTTFKEAWRRVRTIFREEGAANVAFVFCPTWLAYRTGRVSSFWPGDSMVDWVGADGYARPTNDHAPLTELFPWFYDFGIRHDKPMIIAECGVNDTAPGVQAEWLRRARVDLKETFPLVRALVYFDSRGSGDTDWVLPGNRRTEAALLQLVHDPYFLPRPGRHPSGRP</sequence>
<dbReference type="SUPFAM" id="SSF51445">
    <property type="entry name" value="(Trans)glycosidases"/>
    <property type="match status" value="1"/>
</dbReference>
<dbReference type="InterPro" id="IPR000805">
    <property type="entry name" value="Glyco_hydro_26"/>
</dbReference>
<keyword evidence="2 4" id="KW-0378">Hydrolase</keyword>
<protein>
    <submittedName>
        <fullName evidence="7">Glycosyl hydrolase family 26</fullName>
    </submittedName>
</protein>
<dbReference type="RefSeq" id="WP_091646925.1">
    <property type="nucleotide sequence ID" value="NZ_FMHW01000002.1"/>
</dbReference>
<evidence type="ECO:0000256" key="2">
    <source>
        <dbReference type="ARBA" id="ARBA00022801"/>
    </source>
</evidence>
<gene>
    <name evidence="7" type="ORF">GA0074692_4329</name>
</gene>
<dbReference type="InterPro" id="IPR006311">
    <property type="entry name" value="TAT_signal"/>
</dbReference>
<evidence type="ECO:0000256" key="4">
    <source>
        <dbReference type="PROSITE-ProRule" id="PRU01100"/>
    </source>
</evidence>
<dbReference type="InterPro" id="IPR022790">
    <property type="entry name" value="GH26_dom"/>
</dbReference>
<dbReference type="GO" id="GO:0006080">
    <property type="term" value="P:substituted mannan metabolic process"/>
    <property type="evidence" value="ECO:0007669"/>
    <property type="project" value="InterPro"/>
</dbReference>